<dbReference type="InterPro" id="IPR015940">
    <property type="entry name" value="UBA"/>
</dbReference>
<dbReference type="InterPro" id="IPR013442">
    <property type="entry name" value="SSO1393-like"/>
</dbReference>
<dbReference type="AlphaFoldDB" id="E1YM96"/>
<dbReference type="Pfam" id="PF09651">
    <property type="entry name" value="Cas_APE2256"/>
    <property type="match status" value="1"/>
</dbReference>
<dbReference type="PROSITE" id="PS50030">
    <property type="entry name" value="UBA"/>
    <property type="match status" value="1"/>
</dbReference>
<evidence type="ECO:0000313" key="2">
    <source>
        <dbReference type="EMBL" id="CBX31229.1"/>
    </source>
</evidence>
<gene>
    <name evidence="2" type="ORF">N47_E47410</name>
</gene>
<organism evidence="2">
    <name type="scientific">uncultured Desulfobacterium sp</name>
    <dbReference type="NCBI Taxonomy" id="201089"/>
    <lineage>
        <taxon>Bacteria</taxon>
        <taxon>Pseudomonadati</taxon>
        <taxon>Thermodesulfobacteriota</taxon>
        <taxon>Desulfobacteria</taxon>
        <taxon>Desulfobacterales</taxon>
        <taxon>Desulfobacteriaceae</taxon>
        <taxon>Desulfobacterium</taxon>
        <taxon>environmental samples</taxon>
    </lineage>
</organism>
<proteinExistence type="predicted"/>
<protein>
    <recommendedName>
        <fullName evidence="1">UBA domain-containing protein</fullName>
    </recommendedName>
</protein>
<sequence length="378" mass="42961">MKTYICTCGTSIATKRGIKLECFVDIPILKCNEFKDEIEATKDRIAEELSGIKLPDELDDTSAEIKSLVKMGLDKNDAVILISSDTIDGKLCAESVRDFLVENKLISEPSIKIKEIVGLQATDGSRFQKEGLKNLLNYLVSLEHQDIIFNPTGGYKSIVPYLALMGMLFNKPVKYIHENSEDILTLTGVPIILDDDLILRIENKLQRIEDETSIPMKEWQEGIDYNDRRFDCFVEVDNGQITMSGIGLLFWERFKKDYPKELERDLRPVSEKENKLLAQGIDHHGLERIKPIARELLQSPFVCGVPNSCNNYPKSKAFIRALTPVQAKEHLQRESSSICMVTDIRSDAGYSFLIKTTACNDDENKQIAEILNRKYFKL</sequence>
<dbReference type="Gene3D" id="3.40.50.10770">
    <property type="entry name" value="Hypothetical protein VC1899 like domain (Restriction endonuclease-like)"/>
    <property type="match status" value="1"/>
</dbReference>
<evidence type="ECO:0000259" key="1">
    <source>
        <dbReference type="PROSITE" id="PS50030"/>
    </source>
</evidence>
<reference evidence="2" key="1">
    <citation type="journal article" date="2011" name="Environ. Microbiol.">
        <title>Genomic insights into the metabolic potential of the polycyclic aromatic hydrocarbon degrading sulfate-reducing Deltaproteobacterium N47.</title>
        <authorList>
            <person name="Bergmann F."/>
            <person name="Selesi D."/>
            <person name="Weinmaier T."/>
            <person name="Tischler P."/>
            <person name="Rattei T."/>
            <person name="Meckenstock R.U."/>
        </authorList>
    </citation>
    <scope>NUCLEOTIDE SEQUENCE</scope>
</reference>
<feature type="domain" description="UBA" evidence="1">
    <location>
        <begin position="57"/>
        <end position="103"/>
    </location>
</feature>
<accession>E1YM96</accession>
<dbReference type="NCBIfam" id="TIGR02619">
    <property type="entry name" value="putative CRISPR-associated protein, APE2256 family"/>
    <property type="match status" value="1"/>
</dbReference>
<name>E1YM96_9BACT</name>
<dbReference type="EMBL" id="FR695877">
    <property type="protein sequence ID" value="CBX31229.1"/>
    <property type="molecule type" value="Genomic_DNA"/>
</dbReference>